<evidence type="ECO:0000313" key="2">
    <source>
        <dbReference type="EMBL" id="CBI10154.1"/>
    </source>
</evidence>
<protein>
    <submittedName>
        <fullName evidence="2">Uncharacterized protein</fullName>
    </submittedName>
</protein>
<comment type="caution">
    <text evidence="2">The sequence shown here is derived from an EMBL/GenBank/DDBJ whole genome shotgun (WGS) entry which is preliminary data.</text>
</comment>
<reference evidence="2" key="1">
    <citation type="submission" date="2009-10" db="EMBL/GenBank/DDBJ databases">
        <title>Diversity of trophic interactions inside an arsenic-rich microbial ecosystem.</title>
        <authorList>
            <person name="Bertin P.N."/>
            <person name="Heinrich-Salmeron A."/>
            <person name="Pelletier E."/>
            <person name="Goulhen-Chollet F."/>
            <person name="Arsene-Ploetze F."/>
            <person name="Gallien S."/>
            <person name="Calteau A."/>
            <person name="Vallenet D."/>
            <person name="Casiot C."/>
            <person name="Chane-Woon-Ming B."/>
            <person name="Giloteaux L."/>
            <person name="Barakat M."/>
            <person name="Bonnefoy V."/>
            <person name="Bruneel O."/>
            <person name="Chandler M."/>
            <person name="Cleiss J."/>
            <person name="Duran R."/>
            <person name="Elbaz-Poulichet F."/>
            <person name="Fonknechten N."/>
            <person name="Lauga B."/>
            <person name="Mornico D."/>
            <person name="Ortet P."/>
            <person name="Schaeffer C."/>
            <person name="Siguier P."/>
            <person name="Alexander Thil Smith A."/>
            <person name="Van Dorsselaer A."/>
            <person name="Weissenbach J."/>
            <person name="Medigue C."/>
            <person name="Le Paslier D."/>
        </authorList>
    </citation>
    <scope>NUCLEOTIDE SEQUENCE</scope>
</reference>
<organism evidence="2">
    <name type="scientific">mine drainage metagenome</name>
    <dbReference type="NCBI Taxonomy" id="410659"/>
    <lineage>
        <taxon>unclassified sequences</taxon>
        <taxon>metagenomes</taxon>
        <taxon>ecological metagenomes</taxon>
    </lineage>
</organism>
<dbReference type="AlphaFoldDB" id="E6QSD2"/>
<evidence type="ECO:0000256" key="1">
    <source>
        <dbReference type="SAM" id="MobiDB-lite"/>
    </source>
</evidence>
<name>E6QSD2_9ZZZZ</name>
<dbReference type="EMBL" id="CABR01000073">
    <property type="protein sequence ID" value="CBI10154.1"/>
    <property type="molecule type" value="Genomic_DNA"/>
</dbReference>
<gene>
    <name evidence="2" type="ORF">CARN7_0918</name>
</gene>
<sequence>MNKSISQKATGGASSVGKPGSAHKQAQDQLKALKNGLNLSDETMANAIGVPLPQMVAMLYGPPAKIPAKIAEKIRVLEALNASRNSDSEIIEGDTSDEAQPSATLRPDQQELMALQKSLGLTHDDLARIAGIPRSRMMTYVYGRTRSIPSAVLDALRQVRDQKKTDDNPYLFDAIKEMEGSLPEFIARWQARLNIKPDDLVETGKAMGVSKSTLLRWMEGHCSTRPSFVRKCLTALHDYEQGKTQAHGFHR</sequence>
<feature type="compositionally biased region" description="Polar residues" evidence="1">
    <location>
        <begin position="1"/>
        <end position="13"/>
    </location>
</feature>
<feature type="region of interest" description="Disordered" evidence="1">
    <location>
        <begin position="1"/>
        <end position="26"/>
    </location>
</feature>
<proteinExistence type="predicted"/>
<accession>E6QSD2</accession>